<dbReference type="PROSITE" id="PS01009">
    <property type="entry name" value="CRISP_1"/>
    <property type="match status" value="1"/>
</dbReference>
<feature type="domain" description="SCP" evidence="8">
    <location>
        <begin position="23"/>
        <end position="154"/>
    </location>
</feature>
<dbReference type="InterPro" id="IPR002413">
    <property type="entry name" value="V5_allergen-like"/>
</dbReference>
<gene>
    <name evidence="9" type="primary">PR1</name>
</gene>
<dbReference type="PRINTS" id="PR00837">
    <property type="entry name" value="V5TPXLIKE"/>
</dbReference>
<evidence type="ECO:0000259" key="8">
    <source>
        <dbReference type="SMART" id="SM00198"/>
    </source>
</evidence>
<dbReference type="SUPFAM" id="SSF55797">
    <property type="entry name" value="PR-1-like"/>
    <property type="match status" value="1"/>
</dbReference>
<sequence length="166" mass="18169">MAFTKISLLIFLSTIFHSSHAQNSPQDYLNAHNAARAQVRVGPMRWDTTVAAYAQNYANTLISSCRLVHSSGSGYGENLAYGFPTLTGTAAVDLWVKEKPYYDYDSNSCIGGVCGHYTQVVWQTSNRLGCGRARCNNGGYIVSCNYAPPGNIIGRRPYVRSLVSSK</sequence>
<dbReference type="InterPro" id="IPR018244">
    <property type="entry name" value="Allrgn_V5/Tpx1_CS"/>
</dbReference>
<dbReference type="PRINTS" id="PR00838">
    <property type="entry name" value="V5ALLERGEN"/>
</dbReference>
<dbReference type="SMART" id="SM00198">
    <property type="entry name" value="SCP"/>
    <property type="match status" value="1"/>
</dbReference>
<dbReference type="SMR" id="A0A2Z4PG45"/>
<dbReference type="Gene3D" id="3.40.33.10">
    <property type="entry name" value="CAP"/>
    <property type="match status" value="1"/>
</dbReference>
<dbReference type="GO" id="GO:0005576">
    <property type="term" value="C:extracellular region"/>
    <property type="evidence" value="ECO:0007669"/>
    <property type="project" value="InterPro"/>
</dbReference>
<evidence type="ECO:0000256" key="7">
    <source>
        <dbReference type="SAM" id="SignalP"/>
    </source>
</evidence>
<evidence type="ECO:0000256" key="3">
    <source>
        <dbReference type="ARBA" id="ARBA00022729"/>
    </source>
</evidence>
<keyword evidence="3 7" id="KW-0732">Signal</keyword>
<evidence type="ECO:0000256" key="6">
    <source>
        <dbReference type="ARBA" id="ARBA00023265"/>
    </source>
</evidence>
<reference evidence="9" key="1">
    <citation type="submission" date="2017-08" db="EMBL/GenBank/DDBJ databases">
        <authorList>
            <person name="de Groot N.N."/>
        </authorList>
    </citation>
    <scope>NUCLEOTIDE SEQUENCE</scope>
</reference>
<keyword evidence="6" id="KW-0568">Pathogenesis-related protein</keyword>
<keyword evidence="5" id="KW-1015">Disulfide bond</keyword>
<keyword evidence="4" id="KW-0611">Plant defense</keyword>
<dbReference type="Pfam" id="PF00188">
    <property type="entry name" value="CAP"/>
    <property type="match status" value="1"/>
</dbReference>
<feature type="chain" id="PRO_5016452280" evidence="7">
    <location>
        <begin position="22"/>
        <end position="166"/>
    </location>
</feature>
<feature type="signal peptide" evidence="7">
    <location>
        <begin position="1"/>
        <end position="21"/>
    </location>
</feature>
<evidence type="ECO:0000256" key="4">
    <source>
        <dbReference type="ARBA" id="ARBA00022821"/>
    </source>
</evidence>
<dbReference type="PANTHER" id="PTHR10334">
    <property type="entry name" value="CYSTEINE-RICH SECRETORY PROTEIN-RELATED"/>
    <property type="match status" value="1"/>
</dbReference>
<dbReference type="FunFam" id="3.40.33.10:FF:000006">
    <property type="entry name" value="Putative pathogenesis-related protein 1"/>
    <property type="match status" value="1"/>
</dbReference>
<evidence type="ECO:0000256" key="2">
    <source>
        <dbReference type="ARBA" id="ARBA00009923"/>
    </source>
</evidence>
<comment type="similarity">
    <text evidence="2">Belongs to the CRISP family.</text>
</comment>
<dbReference type="EMBL" id="MF615167">
    <property type="protein sequence ID" value="AWX94595.1"/>
    <property type="molecule type" value="mRNA"/>
</dbReference>
<dbReference type="GO" id="GO:0098542">
    <property type="term" value="P:defense response to other organism"/>
    <property type="evidence" value="ECO:0007669"/>
    <property type="project" value="UniProtKB-ARBA"/>
</dbReference>
<accession>A0A2Z4PG45</accession>
<keyword evidence="9" id="KW-0934">Plastid</keyword>
<dbReference type="InterPro" id="IPR035940">
    <property type="entry name" value="CAP_sf"/>
</dbReference>
<evidence type="ECO:0000256" key="5">
    <source>
        <dbReference type="ARBA" id="ARBA00023157"/>
    </source>
</evidence>
<dbReference type="InterPro" id="IPR014044">
    <property type="entry name" value="CAP_dom"/>
</dbReference>
<protein>
    <submittedName>
        <fullName evidence="9">Pathogensis-related protein 1</fullName>
    </submittedName>
</protein>
<dbReference type="InterPro" id="IPR001283">
    <property type="entry name" value="CRISP-related"/>
</dbReference>
<comment type="function">
    <text evidence="1">Probably involved in the defense reaction of plants against pathogens.</text>
</comment>
<dbReference type="AlphaFoldDB" id="A0A2Z4PG45"/>
<evidence type="ECO:0000313" key="9">
    <source>
        <dbReference type="EMBL" id="AWX94595.1"/>
    </source>
</evidence>
<proteinExistence type="evidence at transcript level"/>
<dbReference type="PROSITE" id="PS01010">
    <property type="entry name" value="CRISP_2"/>
    <property type="match status" value="1"/>
</dbReference>
<name>A0A2Z4PG45_9APIA</name>
<evidence type="ECO:0000256" key="1">
    <source>
        <dbReference type="ARBA" id="ARBA00003143"/>
    </source>
</evidence>
<dbReference type="CDD" id="cd05381">
    <property type="entry name" value="CAP_PR-1"/>
    <property type="match status" value="1"/>
</dbReference>
<organism evidence="9">
    <name type="scientific">Panax notoginseng</name>
    <name type="common">notoginseng</name>
    <dbReference type="NCBI Taxonomy" id="44586"/>
    <lineage>
        <taxon>Eukaryota</taxon>
        <taxon>Viridiplantae</taxon>
        <taxon>Streptophyta</taxon>
        <taxon>Embryophyta</taxon>
        <taxon>Tracheophyta</taxon>
        <taxon>Spermatophyta</taxon>
        <taxon>Magnoliopsida</taxon>
        <taxon>eudicotyledons</taxon>
        <taxon>Gunneridae</taxon>
        <taxon>Pentapetalae</taxon>
        <taxon>asterids</taxon>
        <taxon>campanulids</taxon>
        <taxon>Apiales</taxon>
        <taxon>Araliaceae</taxon>
        <taxon>Panax</taxon>
    </lineage>
</organism>
<geneLocation type="plastid" evidence="9"/>